<name>A0AAD7QF63_QUISA</name>
<evidence type="ECO:0000313" key="3">
    <source>
        <dbReference type="Proteomes" id="UP001163823"/>
    </source>
</evidence>
<gene>
    <name evidence="2" type="ORF">O6P43_003641</name>
</gene>
<keyword evidence="2" id="KW-0548">Nucleotidyltransferase</keyword>
<reference evidence="2" key="1">
    <citation type="journal article" date="2023" name="Science">
        <title>Elucidation of the pathway for biosynthesis of saponin adjuvants from the soapbark tree.</title>
        <authorList>
            <person name="Reed J."/>
            <person name="Orme A."/>
            <person name="El-Demerdash A."/>
            <person name="Owen C."/>
            <person name="Martin L.B.B."/>
            <person name="Misra R.C."/>
            <person name="Kikuchi S."/>
            <person name="Rejzek M."/>
            <person name="Martin A.C."/>
            <person name="Harkess A."/>
            <person name="Leebens-Mack J."/>
            <person name="Louveau T."/>
            <person name="Stephenson M.J."/>
            <person name="Osbourn A."/>
        </authorList>
    </citation>
    <scope>NUCLEOTIDE SEQUENCE</scope>
    <source>
        <strain evidence="2">S10</strain>
    </source>
</reference>
<keyword evidence="2" id="KW-0808">Transferase</keyword>
<protein>
    <submittedName>
        <fullName evidence="2">Reverse transcriptase zinc-binding domain</fullName>
    </submittedName>
</protein>
<dbReference type="InterPro" id="IPR026960">
    <property type="entry name" value="RVT-Znf"/>
</dbReference>
<feature type="domain" description="Reverse transcriptase zinc-binding" evidence="1">
    <location>
        <begin position="17"/>
        <end position="100"/>
    </location>
</feature>
<comment type="caution">
    <text evidence="2">The sequence shown here is derived from an EMBL/GenBank/DDBJ whole genome shotgun (WGS) entry which is preliminary data.</text>
</comment>
<keyword evidence="2" id="KW-0695">RNA-directed DNA polymerase</keyword>
<keyword evidence="3" id="KW-1185">Reference proteome</keyword>
<dbReference type="KEGG" id="qsa:O6P43_003641"/>
<evidence type="ECO:0000313" key="2">
    <source>
        <dbReference type="EMBL" id="KAJ7980357.1"/>
    </source>
</evidence>
<dbReference type="Pfam" id="PF13966">
    <property type="entry name" value="zf-RVT"/>
    <property type="match status" value="1"/>
</dbReference>
<dbReference type="Proteomes" id="UP001163823">
    <property type="component" value="Chromosome 2"/>
</dbReference>
<evidence type="ECO:0000259" key="1">
    <source>
        <dbReference type="Pfam" id="PF13966"/>
    </source>
</evidence>
<accession>A0AAD7QF63</accession>
<dbReference type="AlphaFoldDB" id="A0AAD7QF63"/>
<organism evidence="2 3">
    <name type="scientific">Quillaja saponaria</name>
    <name type="common">Soap bark tree</name>
    <dbReference type="NCBI Taxonomy" id="32244"/>
    <lineage>
        <taxon>Eukaryota</taxon>
        <taxon>Viridiplantae</taxon>
        <taxon>Streptophyta</taxon>
        <taxon>Embryophyta</taxon>
        <taxon>Tracheophyta</taxon>
        <taxon>Spermatophyta</taxon>
        <taxon>Magnoliopsida</taxon>
        <taxon>eudicotyledons</taxon>
        <taxon>Gunneridae</taxon>
        <taxon>Pentapetalae</taxon>
        <taxon>rosids</taxon>
        <taxon>fabids</taxon>
        <taxon>Fabales</taxon>
        <taxon>Quillajaceae</taxon>
        <taxon>Quillaja</taxon>
    </lineage>
</organism>
<dbReference type="EMBL" id="JARAOO010000002">
    <property type="protein sequence ID" value="KAJ7980357.1"/>
    <property type="molecule type" value="Genomic_DNA"/>
</dbReference>
<dbReference type="GO" id="GO:0003964">
    <property type="term" value="F:RNA-directed DNA polymerase activity"/>
    <property type="evidence" value="ECO:0007669"/>
    <property type="project" value="UniProtKB-KW"/>
</dbReference>
<sequence length="105" mass="12244">MGRDDKLIWHFTPRCIYTVSSGYQVLNSHTSDNRLPTLDWKTIWDRKIPHKLKVFLWRLMHDGVAVWNNLRSRIGGVDDSCCLCALESETEVHLFTKCRCLPQGL</sequence>
<proteinExistence type="predicted"/>